<name>M5EXC9_9HYPH</name>
<proteinExistence type="inferred from homology"/>
<dbReference type="eggNOG" id="COG4886">
    <property type="taxonomic scope" value="Bacteria"/>
</dbReference>
<dbReference type="InterPro" id="IPR051071">
    <property type="entry name" value="LRR-bact_E3_ubiq_ligases"/>
</dbReference>
<evidence type="ECO:0000256" key="4">
    <source>
        <dbReference type="PROSITE-ProRule" id="PRU01398"/>
    </source>
</evidence>
<evidence type="ECO:0000313" key="7">
    <source>
        <dbReference type="EMBL" id="CCV08645.1"/>
    </source>
</evidence>
<comment type="caution">
    <text evidence="4">Lacks conserved residue(s) required for the propagation of feature annotation.</text>
</comment>
<organism evidence="7 8">
    <name type="scientific">Mesorhizobium metallidurans STM 2683</name>
    <dbReference type="NCBI Taxonomy" id="1297569"/>
    <lineage>
        <taxon>Bacteria</taxon>
        <taxon>Pseudomonadati</taxon>
        <taxon>Pseudomonadota</taxon>
        <taxon>Alphaproteobacteria</taxon>
        <taxon>Hyphomicrobiales</taxon>
        <taxon>Phyllobacteriaceae</taxon>
        <taxon>Mesorhizobium</taxon>
    </lineage>
</organism>
<feature type="domain" description="NEL" evidence="6">
    <location>
        <begin position="1"/>
        <end position="105"/>
    </location>
</feature>
<comment type="caution">
    <text evidence="7">The sequence shown here is derived from an EMBL/GenBank/DDBJ whole genome shotgun (WGS) entry which is preliminary data.</text>
</comment>
<dbReference type="GO" id="GO:0016567">
    <property type="term" value="P:protein ubiquitination"/>
    <property type="evidence" value="ECO:0007669"/>
    <property type="project" value="InterPro"/>
</dbReference>
<evidence type="ECO:0000256" key="5">
    <source>
        <dbReference type="SAM" id="MobiDB-lite"/>
    </source>
</evidence>
<accession>M5EXC9</accession>
<evidence type="ECO:0000256" key="1">
    <source>
        <dbReference type="ARBA" id="ARBA00022614"/>
    </source>
</evidence>
<dbReference type="Gene3D" id="1.20.58.360">
    <property type="entry name" value="Shigella T3SS effector IpaH defines"/>
    <property type="match status" value="1"/>
</dbReference>
<gene>
    <name evidence="7" type="ORF">MESS2_770020</name>
</gene>
<dbReference type="GO" id="GO:0005576">
    <property type="term" value="C:extracellular region"/>
    <property type="evidence" value="ECO:0007669"/>
    <property type="project" value="UniProtKB-UniRule"/>
</dbReference>
<reference evidence="7 8" key="1">
    <citation type="submission" date="2013-02" db="EMBL/GenBank/DDBJ databases">
        <authorList>
            <person name="Genoscope - CEA"/>
        </authorList>
    </citation>
    <scope>NUCLEOTIDE SEQUENCE [LARGE SCALE GENOMIC DNA]</scope>
    <source>
        <strain evidence="7 8">STM 2683</strain>
    </source>
</reference>
<evidence type="ECO:0000259" key="6">
    <source>
        <dbReference type="PROSITE" id="PS52053"/>
    </source>
</evidence>
<keyword evidence="2" id="KW-0677">Repeat</keyword>
<keyword evidence="3 4" id="KW-0833">Ubl conjugation pathway</keyword>
<dbReference type="PROSITE" id="PS52053">
    <property type="entry name" value="NEL"/>
    <property type="match status" value="1"/>
</dbReference>
<keyword evidence="4" id="KW-1035">Host cytoplasm</keyword>
<evidence type="ECO:0000256" key="2">
    <source>
        <dbReference type="ARBA" id="ARBA00022737"/>
    </source>
</evidence>
<comment type="similarity">
    <text evidence="4">Belongs to the LRR-containing bacterial E3 ligase family.</text>
</comment>
<keyword evidence="8" id="KW-1185">Reference proteome</keyword>
<evidence type="ECO:0000256" key="3">
    <source>
        <dbReference type="ARBA" id="ARBA00022786"/>
    </source>
</evidence>
<dbReference type="PANTHER" id="PTHR47114">
    <property type="match status" value="1"/>
</dbReference>
<dbReference type="InterPro" id="IPR029487">
    <property type="entry name" value="NEL_dom"/>
</dbReference>
<dbReference type="AlphaFoldDB" id="M5EXC9"/>
<dbReference type="GO" id="GO:0004842">
    <property type="term" value="F:ubiquitin-protein transferase activity"/>
    <property type="evidence" value="ECO:0007669"/>
    <property type="project" value="InterPro"/>
</dbReference>
<dbReference type="Pfam" id="PF14496">
    <property type="entry name" value="NEL"/>
    <property type="match status" value="1"/>
</dbReference>
<keyword evidence="1" id="KW-0433">Leucine-rich repeat</keyword>
<dbReference type="PANTHER" id="PTHR47114:SF2">
    <property type="entry name" value="OLIGODENDROCYTE-MYELIN GLYCOPROTEIN"/>
    <property type="match status" value="1"/>
</dbReference>
<sequence>MRFFGVSDVTMDDIDQAETSVRTKEAAELTDYLATDWTPWELFVSRIAPQAYAAAQDRLIDAVGDEFDSRLSQKPSERNLTGDSDAERELEQWSARKSPARLKAL</sequence>
<dbReference type="EMBL" id="CAUM01000147">
    <property type="protein sequence ID" value="CCV08645.1"/>
    <property type="molecule type" value="Genomic_DNA"/>
</dbReference>
<dbReference type="Gene3D" id="1.20.58.90">
    <property type="match status" value="1"/>
</dbReference>
<dbReference type="OrthoDB" id="8334314at2"/>
<feature type="region of interest" description="Disordered" evidence="5">
    <location>
        <begin position="70"/>
        <end position="105"/>
    </location>
</feature>
<protein>
    <recommendedName>
        <fullName evidence="6">NEL domain-containing protein</fullName>
    </recommendedName>
</protein>
<evidence type="ECO:0000313" key="8">
    <source>
        <dbReference type="Proteomes" id="UP000012062"/>
    </source>
</evidence>
<keyword evidence="4" id="KW-0964">Secreted</keyword>
<dbReference type="Proteomes" id="UP000012062">
    <property type="component" value="Unassembled WGS sequence"/>
</dbReference>